<name>A0A0P9HDJ2_9CHLR</name>
<evidence type="ECO:0000256" key="1">
    <source>
        <dbReference type="ARBA" id="ARBA00005417"/>
    </source>
</evidence>
<keyword evidence="3" id="KW-0029">Amino-acid transport</keyword>
<dbReference type="Pfam" id="PF00005">
    <property type="entry name" value="ABC_tran"/>
    <property type="match status" value="1"/>
</dbReference>
<protein>
    <recommendedName>
        <fullName evidence="4">ABC transporter domain-containing protein</fullName>
    </recommendedName>
</protein>
<dbReference type="GO" id="GO:0016887">
    <property type="term" value="F:ATP hydrolysis activity"/>
    <property type="evidence" value="ECO:0007669"/>
    <property type="project" value="InterPro"/>
</dbReference>
<dbReference type="InterPro" id="IPR003439">
    <property type="entry name" value="ABC_transporter-like_ATP-bd"/>
</dbReference>
<dbReference type="GO" id="GO:0015807">
    <property type="term" value="P:L-amino acid transport"/>
    <property type="evidence" value="ECO:0007669"/>
    <property type="project" value="TreeGrafter"/>
</dbReference>
<organism evidence="5 6">
    <name type="scientific">Kouleothrix aurantiaca</name>
    <dbReference type="NCBI Taxonomy" id="186479"/>
    <lineage>
        <taxon>Bacteria</taxon>
        <taxon>Bacillati</taxon>
        <taxon>Chloroflexota</taxon>
        <taxon>Chloroflexia</taxon>
        <taxon>Chloroflexales</taxon>
        <taxon>Roseiflexineae</taxon>
        <taxon>Roseiflexaceae</taxon>
        <taxon>Kouleothrix</taxon>
    </lineage>
</organism>
<feature type="non-terminal residue" evidence="5">
    <location>
        <position position="65"/>
    </location>
</feature>
<dbReference type="AlphaFoldDB" id="A0A0P9HDJ2"/>
<evidence type="ECO:0000313" key="6">
    <source>
        <dbReference type="Proteomes" id="UP000050509"/>
    </source>
</evidence>
<sequence>MLAIAGVSAQYSGTPVLHNITFEAEPGAIIGLIGPNGAGKSTLLRAISGAIAPSAGAVRLGGREL</sequence>
<dbReference type="Gene3D" id="3.40.50.300">
    <property type="entry name" value="P-loop containing nucleotide triphosphate hydrolases"/>
    <property type="match status" value="1"/>
</dbReference>
<feature type="domain" description="ABC transporter" evidence="4">
    <location>
        <begin position="17"/>
        <end position="64"/>
    </location>
</feature>
<dbReference type="GO" id="GO:0015658">
    <property type="term" value="F:branched-chain amino acid transmembrane transporter activity"/>
    <property type="evidence" value="ECO:0007669"/>
    <property type="project" value="TreeGrafter"/>
</dbReference>
<dbReference type="SUPFAM" id="SSF52540">
    <property type="entry name" value="P-loop containing nucleoside triphosphate hydrolases"/>
    <property type="match status" value="1"/>
</dbReference>
<evidence type="ECO:0000259" key="4">
    <source>
        <dbReference type="Pfam" id="PF00005"/>
    </source>
</evidence>
<accession>A0A0P9HDJ2</accession>
<gene>
    <name evidence="5" type="ORF">SE17_14090</name>
</gene>
<keyword evidence="2" id="KW-0813">Transport</keyword>
<comment type="similarity">
    <text evidence="1">Belongs to the ABC transporter superfamily.</text>
</comment>
<keyword evidence="6" id="KW-1185">Reference proteome</keyword>
<dbReference type="EMBL" id="LJCR01000468">
    <property type="protein sequence ID" value="KPV52666.1"/>
    <property type="molecule type" value="Genomic_DNA"/>
</dbReference>
<dbReference type="PANTHER" id="PTHR43820">
    <property type="entry name" value="HIGH-AFFINITY BRANCHED-CHAIN AMINO ACID TRANSPORT ATP-BINDING PROTEIN LIVF"/>
    <property type="match status" value="1"/>
</dbReference>
<dbReference type="Proteomes" id="UP000050509">
    <property type="component" value="Unassembled WGS sequence"/>
</dbReference>
<comment type="caution">
    <text evidence="5">The sequence shown here is derived from an EMBL/GenBank/DDBJ whole genome shotgun (WGS) entry which is preliminary data.</text>
</comment>
<evidence type="ECO:0000256" key="2">
    <source>
        <dbReference type="ARBA" id="ARBA00022448"/>
    </source>
</evidence>
<dbReference type="InterPro" id="IPR052156">
    <property type="entry name" value="BCAA_Transport_ATP-bd_LivF"/>
</dbReference>
<evidence type="ECO:0000313" key="5">
    <source>
        <dbReference type="EMBL" id="KPV52666.1"/>
    </source>
</evidence>
<dbReference type="PANTHER" id="PTHR43820:SF4">
    <property type="entry name" value="HIGH-AFFINITY BRANCHED-CHAIN AMINO ACID TRANSPORT ATP-BINDING PROTEIN LIVF"/>
    <property type="match status" value="1"/>
</dbReference>
<proteinExistence type="inferred from homology"/>
<dbReference type="GO" id="GO:0005524">
    <property type="term" value="F:ATP binding"/>
    <property type="evidence" value="ECO:0007669"/>
    <property type="project" value="InterPro"/>
</dbReference>
<dbReference type="InterPro" id="IPR027417">
    <property type="entry name" value="P-loop_NTPase"/>
</dbReference>
<reference evidence="5 6" key="1">
    <citation type="submission" date="2015-09" db="EMBL/GenBank/DDBJ databases">
        <title>Draft genome sequence of Kouleothrix aurantiaca JCM 19913.</title>
        <authorList>
            <person name="Hemp J."/>
        </authorList>
    </citation>
    <scope>NUCLEOTIDE SEQUENCE [LARGE SCALE GENOMIC DNA]</scope>
    <source>
        <strain evidence="5 6">COM-B</strain>
    </source>
</reference>
<evidence type="ECO:0000256" key="3">
    <source>
        <dbReference type="ARBA" id="ARBA00022970"/>
    </source>
</evidence>